<evidence type="ECO:0000256" key="3">
    <source>
        <dbReference type="ARBA" id="ARBA00022553"/>
    </source>
</evidence>
<dbReference type="Pfam" id="PF14603">
    <property type="entry name" value="hSH3"/>
    <property type="match status" value="1"/>
</dbReference>
<dbReference type="GeneTree" id="ENSGT00530000063460"/>
<feature type="compositionally biased region" description="Basic and acidic residues" evidence="10">
    <location>
        <begin position="1"/>
        <end position="10"/>
    </location>
</feature>
<dbReference type="AlphaFoldDB" id="A0A8I6A116"/>
<sequence>MEARPPEGGRSHCPGGAGGESRFQPVPDRGSDCTLAGGGGSVVGPKIQLWEAGIVSQSEPRRTTMEEEGIRNFKELRAKFQKLNAVPLSGPIKLPAGVSRKDGRGYTQPSQDPANRKHLSSHHYRTPSNSSAGLSHPLKTQKIKSAQRDDVQKSSLGTPENSTVYPERNFQKAAMPLDVNKSRSETSNEERGMTLSSFRCKLWNWEKVSSQKSEMSPTALLTNGRLKTFHLEGHKTMGLAQEKPEKNLKTTEAQPLPPQNHLMAQGKSPIASKASKGSLPRYSRKQTESPGTEGSHESSPCQPVYECELVSLVPEKPESQHCQLPKTKPLPSIETLGPPPPKPSKPPFVNIYAFPRQPAVVSKSLKEVTTKESPLPPDSAELEEAHNYDTTISYLRHSGNSINLCAAGESAEATYEIEIEELQKPQRGILLPELSPRPKDGENTTREKEPCASEPPKPGKVSYPKHPSKIAVCEGTPGKTQMSGVQENRRSMPAGNQQAIIDIIQSRHFQEDAMLTRHSQGKSGYVEALGVTKETPSPSTVRSSSSSEKTYDDVECSREDIQKWDFSSSFTSDSEENSEETYEDIYRAKTSDPKTDAAGRAALRRLQQLFSRENGVFRMKKTKSKEIVSNGFSMSLPDLGPRSHDGIIYDDVDAREKESKVKTWKAKFLTPRGKKGKGSRGSKRFSPKNFFRTKKKKLEKNRVEKEEKLFRERFQYGKEIMVINRAVACSGNSRNGIFDLPITPGEQLEVIDTTEQNLVICRNSKGKYGYVLIEHLDFKHQG</sequence>
<keyword evidence="2 9" id="KW-0728">SH3 domain</keyword>
<feature type="compositionally biased region" description="Polar residues" evidence="10">
    <location>
        <begin position="153"/>
        <end position="164"/>
    </location>
</feature>
<dbReference type="FunCoup" id="A0A8I6A116">
    <property type="interactions" value="27"/>
</dbReference>
<evidence type="ECO:0000256" key="5">
    <source>
        <dbReference type="ARBA" id="ARBA00060088"/>
    </source>
</evidence>
<feature type="compositionally biased region" description="Polar residues" evidence="10">
    <location>
        <begin position="288"/>
        <end position="301"/>
    </location>
</feature>
<evidence type="ECO:0000256" key="1">
    <source>
        <dbReference type="ARBA" id="ARBA00004285"/>
    </source>
</evidence>
<keyword evidence="13" id="KW-1185">Reference proteome</keyword>
<dbReference type="SUPFAM" id="SSF50044">
    <property type="entry name" value="SH3-domain"/>
    <property type="match status" value="1"/>
</dbReference>
<name>A0A8I6A116_RAT</name>
<comment type="function">
    <text evidence="5">Adapter protein that plays a role in T-cell receptor (TCR)-mediated activation of signaling pathways. Required for T-cell activation and integrin-mediated T-cell adhesion in response to TCR stimulation.</text>
</comment>
<evidence type="ECO:0000256" key="8">
    <source>
        <dbReference type="ARBA" id="ARBA00079345"/>
    </source>
</evidence>
<dbReference type="Ensembl" id="ENSRNOT00000095104.2">
    <property type="protein sequence ID" value="ENSRNOP00000083986.1"/>
    <property type="gene ID" value="ENSRNOG00000030938.7"/>
</dbReference>
<evidence type="ECO:0007829" key="15">
    <source>
        <dbReference type="PeptideAtlas" id="A0A8I6A116"/>
    </source>
</evidence>
<dbReference type="PANTHER" id="PTHR16830">
    <property type="entry name" value="SH2 CONTAINING ADAPTOR PRAM-1 RELATED"/>
    <property type="match status" value="1"/>
</dbReference>
<feature type="region of interest" description="Disordered" evidence="10">
    <location>
        <begin position="1"/>
        <end position="44"/>
    </location>
</feature>
<reference evidence="12" key="2">
    <citation type="submission" date="2025-08" db="UniProtKB">
        <authorList>
            <consortium name="Ensembl"/>
        </authorList>
    </citation>
    <scope>IDENTIFICATION</scope>
    <source>
        <strain evidence="12">Brown Norway</strain>
    </source>
</reference>
<dbReference type="GO" id="GO:0007229">
    <property type="term" value="P:integrin-mediated signaling pathway"/>
    <property type="evidence" value="ECO:0000318"/>
    <property type="project" value="GO_Central"/>
</dbReference>
<evidence type="ECO:0000256" key="4">
    <source>
        <dbReference type="ARBA" id="ARBA00023136"/>
    </source>
</evidence>
<dbReference type="GlyGen" id="A0A8I6A116">
    <property type="glycosylation" value="1 site"/>
</dbReference>
<organism evidence="12 13">
    <name type="scientific">Rattus norvegicus</name>
    <name type="common">Rat</name>
    <dbReference type="NCBI Taxonomy" id="10116"/>
    <lineage>
        <taxon>Eukaryota</taxon>
        <taxon>Metazoa</taxon>
        <taxon>Chordata</taxon>
        <taxon>Craniata</taxon>
        <taxon>Vertebrata</taxon>
        <taxon>Euteleostomi</taxon>
        <taxon>Mammalia</taxon>
        <taxon>Eutheria</taxon>
        <taxon>Euarchontoglires</taxon>
        <taxon>Glires</taxon>
        <taxon>Rodentia</taxon>
        <taxon>Myomorpha</taxon>
        <taxon>Muroidea</taxon>
        <taxon>Muridae</taxon>
        <taxon>Murinae</taxon>
        <taxon>Rattus</taxon>
    </lineage>
</organism>
<feature type="compositionally biased region" description="Basic and acidic residues" evidence="10">
    <location>
        <begin position="180"/>
        <end position="192"/>
    </location>
</feature>
<evidence type="ECO:0000313" key="14">
    <source>
        <dbReference type="RGD" id="1564074"/>
    </source>
</evidence>
<dbReference type="InterPro" id="IPR029294">
    <property type="entry name" value="hSH3"/>
</dbReference>
<feature type="compositionally biased region" description="Basic and acidic residues" evidence="10">
    <location>
        <begin position="436"/>
        <end position="451"/>
    </location>
</feature>
<feature type="region of interest" description="Disordered" evidence="10">
    <location>
        <begin position="567"/>
        <end position="597"/>
    </location>
</feature>
<dbReference type="GO" id="GO:0033627">
    <property type="term" value="P:cell adhesion mediated by integrin"/>
    <property type="evidence" value="ECO:0000266"/>
    <property type="project" value="RGD"/>
</dbReference>
<dbReference type="FunFam" id="2.30.30.40:FF:000220">
    <property type="entry name" value="FYN binding protein 2"/>
    <property type="match status" value="1"/>
</dbReference>
<dbReference type="InterPro" id="IPR036028">
    <property type="entry name" value="SH3-like_dom_sf"/>
</dbReference>
<evidence type="ECO:0000256" key="6">
    <source>
        <dbReference type="ARBA" id="ARBA00062840"/>
    </source>
</evidence>
<proteinExistence type="evidence at protein level"/>
<feature type="region of interest" description="Disordered" evidence="10">
    <location>
        <begin position="84"/>
        <end position="192"/>
    </location>
</feature>
<evidence type="ECO:0000313" key="12">
    <source>
        <dbReference type="Ensembl" id="ENSRNOP00000083986.1"/>
    </source>
</evidence>
<dbReference type="PROSITE" id="PS50002">
    <property type="entry name" value="SH3"/>
    <property type="match status" value="1"/>
</dbReference>
<evidence type="ECO:0000313" key="13">
    <source>
        <dbReference type="Proteomes" id="UP000002494"/>
    </source>
</evidence>
<feature type="compositionally biased region" description="Acidic residues" evidence="10">
    <location>
        <begin position="573"/>
        <end position="583"/>
    </location>
</feature>
<dbReference type="OMA" id="KPWKNFP"/>
<evidence type="ECO:0000256" key="10">
    <source>
        <dbReference type="SAM" id="MobiDB-lite"/>
    </source>
</evidence>
<dbReference type="RGD" id="1564074">
    <property type="gene designation" value="Fyb2"/>
</dbReference>
<dbReference type="Proteomes" id="UP000002494">
    <property type="component" value="Chromosome 5"/>
</dbReference>
<reference evidence="12" key="3">
    <citation type="submission" date="2025-09" db="UniProtKB">
        <authorList>
            <consortium name="Ensembl"/>
        </authorList>
    </citation>
    <scope>IDENTIFICATION</scope>
    <source>
        <strain evidence="12">Brown Norway</strain>
    </source>
</reference>
<feature type="domain" description="SH3" evidence="11">
    <location>
        <begin position="721"/>
        <end position="781"/>
    </location>
</feature>
<feature type="region of interest" description="Disordered" evidence="10">
    <location>
        <begin position="529"/>
        <end position="555"/>
    </location>
</feature>
<feature type="region of interest" description="Disordered" evidence="10">
    <location>
        <begin position="318"/>
        <end position="348"/>
    </location>
</feature>
<gene>
    <name evidence="12 14" type="primary">Fyb2</name>
</gene>
<keyword evidence="3" id="KW-0597">Phosphoprotein</keyword>
<feature type="compositionally biased region" description="Basic and acidic residues" evidence="10">
    <location>
        <begin position="584"/>
        <end position="597"/>
    </location>
</feature>
<accession>A0A8I6A116</accession>
<dbReference type="GO" id="GO:0005886">
    <property type="term" value="C:plasma membrane"/>
    <property type="evidence" value="ECO:0000318"/>
    <property type="project" value="GO_Central"/>
</dbReference>
<dbReference type="AGR" id="RGD:1564074"/>
<comment type="subcellular location">
    <subcellularLocation>
        <location evidence="1">Membrane raft</location>
    </subcellularLocation>
</comment>
<dbReference type="GO" id="GO:0050852">
    <property type="term" value="P:T cell receptor signaling pathway"/>
    <property type="evidence" value="ECO:0000266"/>
    <property type="project" value="RGD"/>
</dbReference>
<protein>
    <recommendedName>
        <fullName evidence="7">FYN-binding protein 2</fullName>
    </recommendedName>
    <alternativeName>
        <fullName evidence="8">Activation-dependent, raft-recruited ADAP-like phosphoprotein</fullName>
    </alternativeName>
</protein>
<reference evidence="12" key="1">
    <citation type="submission" date="2024-01" db="EMBL/GenBank/DDBJ databases">
        <title>GRCr8: a new rat reference genome assembly contstructed from accurate long reads and long range scaffolding.</title>
        <authorList>
            <person name="Doris P.A."/>
            <person name="Kalbfleisch T."/>
            <person name="Li K."/>
            <person name="Howe K."/>
            <person name="Wood J."/>
        </authorList>
    </citation>
    <scope>NUCLEOTIDE SEQUENCE [LARGE SCALE GENOMIC DNA]</scope>
    <source>
        <strain evidence="12">Brown Norway</strain>
    </source>
</reference>
<dbReference type="Gene3D" id="2.30.30.40">
    <property type="entry name" value="SH3 Domains"/>
    <property type="match status" value="1"/>
</dbReference>
<feature type="region of interest" description="Disordered" evidence="10">
    <location>
        <begin position="431"/>
        <end position="494"/>
    </location>
</feature>
<dbReference type="InterPro" id="IPR043443">
    <property type="entry name" value="FYB1/2-like"/>
</dbReference>
<feature type="region of interest" description="Disordered" evidence="10">
    <location>
        <begin position="240"/>
        <end position="301"/>
    </location>
</feature>
<keyword evidence="4" id="KW-0472">Membrane</keyword>
<feature type="compositionally biased region" description="Pro residues" evidence="10">
    <location>
        <begin position="337"/>
        <end position="346"/>
    </location>
</feature>
<evidence type="ECO:0000259" key="11">
    <source>
        <dbReference type="PROSITE" id="PS50002"/>
    </source>
</evidence>
<dbReference type="GO" id="GO:0072659">
    <property type="term" value="P:protein localization to plasma membrane"/>
    <property type="evidence" value="ECO:0000318"/>
    <property type="project" value="GO_Central"/>
</dbReference>
<dbReference type="GO" id="GO:0045121">
    <property type="term" value="C:membrane raft"/>
    <property type="evidence" value="ECO:0000266"/>
    <property type="project" value="RGD"/>
</dbReference>
<evidence type="ECO:0000256" key="7">
    <source>
        <dbReference type="ARBA" id="ARBA00068977"/>
    </source>
</evidence>
<comment type="subunit">
    <text evidence="6">Interacts with SKAP1, LCK and FYN. The phosphorylated form interacts with LCP2.</text>
</comment>
<dbReference type="GO" id="GO:0001772">
    <property type="term" value="C:immunological synapse"/>
    <property type="evidence" value="ECO:0000266"/>
    <property type="project" value="RGD"/>
</dbReference>
<dbReference type="InterPro" id="IPR001452">
    <property type="entry name" value="SH3_domain"/>
</dbReference>
<dbReference type="PhosphoSitePlus" id="A0A8I6A116"/>
<feature type="compositionally biased region" description="Low complexity" evidence="10">
    <location>
        <begin position="535"/>
        <end position="547"/>
    </location>
</feature>
<feature type="compositionally biased region" description="Basic residues" evidence="10">
    <location>
        <begin position="116"/>
        <end position="125"/>
    </location>
</feature>
<evidence type="ECO:0000256" key="2">
    <source>
        <dbReference type="ARBA" id="ARBA00022443"/>
    </source>
</evidence>
<evidence type="ECO:0000256" key="9">
    <source>
        <dbReference type="PROSITE-ProRule" id="PRU00192"/>
    </source>
</evidence>
<keyword evidence="15" id="KW-1267">Proteomics identification</keyword>
<dbReference type="PANTHER" id="PTHR16830:SF1">
    <property type="entry name" value="FYN-BINDING PROTEIN 2"/>
    <property type="match status" value="1"/>
</dbReference>